<dbReference type="PRINTS" id="PR00455">
    <property type="entry name" value="HTHTETR"/>
</dbReference>
<dbReference type="AlphaFoldDB" id="A0A0K2RYR8"/>
<dbReference type="PANTHER" id="PTHR30055">
    <property type="entry name" value="HTH-TYPE TRANSCRIPTIONAL REGULATOR RUTR"/>
    <property type="match status" value="1"/>
</dbReference>
<dbReference type="InterPro" id="IPR001647">
    <property type="entry name" value="HTH_TetR"/>
</dbReference>
<evidence type="ECO:0000256" key="3">
    <source>
        <dbReference type="ARBA" id="ARBA00023163"/>
    </source>
</evidence>
<feature type="domain" description="HTH tetR-type" evidence="5">
    <location>
        <begin position="2"/>
        <end position="62"/>
    </location>
</feature>
<evidence type="ECO:0000259" key="5">
    <source>
        <dbReference type="PROSITE" id="PS50977"/>
    </source>
</evidence>
<dbReference type="EMBL" id="AP014938">
    <property type="protein sequence ID" value="BAS20016.1"/>
    <property type="molecule type" value="Genomic_DNA"/>
</dbReference>
<dbReference type="InterPro" id="IPR050109">
    <property type="entry name" value="HTH-type_TetR-like_transc_reg"/>
</dbReference>
<dbReference type="InterPro" id="IPR023772">
    <property type="entry name" value="DNA-bd_HTH_TetR-type_CS"/>
</dbReference>
<keyword evidence="1" id="KW-0805">Transcription regulation</keyword>
<dbReference type="GO" id="GO:0003700">
    <property type="term" value="F:DNA-binding transcription factor activity"/>
    <property type="evidence" value="ECO:0007669"/>
    <property type="project" value="TreeGrafter"/>
</dbReference>
<dbReference type="Pfam" id="PF00440">
    <property type="entry name" value="TetR_N"/>
    <property type="match status" value="1"/>
</dbReference>
<sequence>MVLSREKILDTAYEVLATYGLADLSMRRLAQELHVAPGALYYHVKNKQQLLILLADYILARAPKSMSEEAEANPEAIRASMIRRGDLLFSLLYPIRECPEVVRLSLTLHPRELKPVVAMAHEFQALGLGHAEALRRARLLTHIALSLVEEYQTLPLISPQEAVASGDVPLIENAFNRYRQDLLSAIDSMMVVQEPYTQDA</sequence>
<protein>
    <submittedName>
        <fullName evidence="6">Predicted biotin repressor</fullName>
    </submittedName>
</protein>
<evidence type="ECO:0000313" key="6">
    <source>
        <dbReference type="EMBL" id="BAS20016.1"/>
    </source>
</evidence>
<dbReference type="PROSITE" id="PS01081">
    <property type="entry name" value="HTH_TETR_1"/>
    <property type="match status" value="1"/>
</dbReference>
<organism evidence="6">
    <name type="scientific">Rothia mucilaginosa</name>
    <dbReference type="NCBI Taxonomy" id="43675"/>
    <lineage>
        <taxon>Bacteria</taxon>
        <taxon>Bacillati</taxon>
        <taxon>Actinomycetota</taxon>
        <taxon>Actinomycetes</taxon>
        <taxon>Micrococcales</taxon>
        <taxon>Micrococcaceae</taxon>
        <taxon>Rothia</taxon>
    </lineage>
</organism>
<evidence type="ECO:0000256" key="4">
    <source>
        <dbReference type="PROSITE-ProRule" id="PRU00335"/>
    </source>
</evidence>
<evidence type="ECO:0000313" key="7">
    <source>
        <dbReference type="Proteomes" id="UP000066203"/>
    </source>
</evidence>
<feature type="DNA-binding region" description="H-T-H motif" evidence="4">
    <location>
        <begin position="25"/>
        <end position="44"/>
    </location>
</feature>
<dbReference type="RefSeq" id="WP_060824128.1">
    <property type="nucleotide sequence ID" value="NZ_AP014938.1"/>
</dbReference>
<dbReference type="PANTHER" id="PTHR30055:SF234">
    <property type="entry name" value="HTH-TYPE TRANSCRIPTIONAL REGULATOR BETI"/>
    <property type="match status" value="1"/>
</dbReference>
<dbReference type="GO" id="GO:0000976">
    <property type="term" value="F:transcription cis-regulatory region binding"/>
    <property type="evidence" value="ECO:0007669"/>
    <property type="project" value="TreeGrafter"/>
</dbReference>
<accession>A0A0K2RYR8</accession>
<keyword evidence="2 4" id="KW-0238">DNA-binding</keyword>
<evidence type="ECO:0000256" key="1">
    <source>
        <dbReference type="ARBA" id="ARBA00023015"/>
    </source>
</evidence>
<proteinExistence type="predicted"/>
<dbReference type="Gene3D" id="1.10.357.10">
    <property type="entry name" value="Tetracycline Repressor, domain 2"/>
    <property type="match status" value="1"/>
</dbReference>
<dbReference type="PROSITE" id="PS50977">
    <property type="entry name" value="HTH_TETR_2"/>
    <property type="match status" value="1"/>
</dbReference>
<dbReference type="Proteomes" id="UP000066203">
    <property type="component" value="Chromosome"/>
</dbReference>
<evidence type="ECO:0000256" key="2">
    <source>
        <dbReference type="ARBA" id="ARBA00023125"/>
    </source>
</evidence>
<dbReference type="PATRIC" id="fig|43675.28.peg.787"/>
<name>A0A0K2RYR8_9MICC</name>
<gene>
    <name evidence="6" type="ORF">RM6536_0769</name>
</gene>
<reference evidence="7" key="1">
    <citation type="submission" date="2015-08" db="EMBL/GenBank/DDBJ databases">
        <title>Complete genome sequence of Rothia mucilaginosa strain NUM-Rm6536.</title>
        <authorList>
            <person name="Nambu T."/>
        </authorList>
    </citation>
    <scope>NUCLEOTIDE SEQUENCE [LARGE SCALE GENOMIC DNA]</scope>
    <source>
        <strain evidence="7">NUM-Rm6536</strain>
    </source>
</reference>
<keyword evidence="3" id="KW-0804">Transcription</keyword>
<dbReference type="InterPro" id="IPR009057">
    <property type="entry name" value="Homeodomain-like_sf"/>
</dbReference>
<dbReference type="SUPFAM" id="SSF46689">
    <property type="entry name" value="Homeodomain-like"/>
    <property type="match status" value="1"/>
</dbReference>